<proteinExistence type="predicted"/>
<evidence type="ECO:0000256" key="2">
    <source>
        <dbReference type="ARBA" id="ARBA00023315"/>
    </source>
</evidence>
<dbReference type="GO" id="GO:0016747">
    <property type="term" value="F:acyltransferase activity, transferring groups other than amino-acyl groups"/>
    <property type="evidence" value="ECO:0007669"/>
    <property type="project" value="InterPro"/>
</dbReference>
<gene>
    <name evidence="4" type="ORF">CSC81_10985</name>
</gene>
<dbReference type="EMBL" id="PDUU01000009">
    <property type="protein sequence ID" value="PHN96934.1"/>
    <property type="molecule type" value="Genomic_DNA"/>
</dbReference>
<dbReference type="Proteomes" id="UP000222163">
    <property type="component" value="Unassembled WGS sequence"/>
</dbReference>
<keyword evidence="2" id="KW-0012">Acyltransferase</keyword>
<evidence type="ECO:0000313" key="4">
    <source>
        <dbReference type="EMBL" id="PHN96934.1"/>
    </source>
</evidence>
<evidence type="ECO:0000259" key="3">
    <source>
        <dbReference type="PROSITE" id="PS51186"/>
    </source>
</evidence>
<sequence>MMTIKTYDAFNRITPLEIERVTNFLYKHLEKYGDEKSAIRKAIDYAAKERTGLGGYVFTIEDKGEIVGAVVINKTGMDEYIPENILVYIATHNEYRGKGIGRKIMTHAIENCKGDIALHVEKDNPAKFLYEKLGFTTPYLEMRLKR</sequence>
<keyword evidence="1" id="KW-0808">Transferase</keyword>
<evidence type="ECO:0000313" key="5">
    <source>
        <dbReference type="Proteomes" id="UP000222163"/>
    </source>
</evidence>
<evidence type="ECO:0000256" key="1">
    <source>
        <dbReference type="ARBA" id="ARBA00022679"/>
    </source>
</evidence>
<dbReference type="Pfam" id="PF13508">
    <property type="entry name" value="Acetyltransf_7"/>
    <property type="match status" value="1"/>
</dbReference>
<dbReference type="PROSITE" id="PS51186">
    <property type="entry name" value="GNAT"/>
    <property type="match status" value="1"/>
</dbReference>
<organism evidence="4 5">
    <name type="scientific">Tenacibaculum discolor</name>
    <dbReference type="NCBI Taxonomy" id="361581"/>
    <lineage>
        <taxon>Bacteria</taxon>
        <taxon>Pseudomonadati</taxon>
        <taxon>Bacteroidota</taxon>
        <taxon>Flavobacteriia</taxon>
        <taxon>Flavobacteriales</taxon>
        <taxon>Flavobacteriaceae</taxon>
        <taxon>Tenacibaculum</taxon>
    </lineage>
</organism>
<dbReference type="InterPro" id="IPR000182">
    <property type="entry name" value="GNAT_dom"/>
</dbReference>
<dbReference type="CDD" id="cd04301">
    <property type="entry name" value="NAT_SF"/>
    <property type="match status" value="1"/>
</dbReference>
<feature type="domain" description="N-acetyltransferase" evidence="3">
    <location>
        <begin position="8"/>
        <end position="146"/>
    </location>
</feature>
<dbReference type="SUPFAM" id="SSF55729">
    <property type="entry name" value="Acyl-CoA N-acyltransferases (Nat)"/>
    <property type="match status" value="1"/>
</dbReference>
<dbReference type="Gene3D" id="3.40.630.30">
    <property type="match status" value="1"/>
</dbReference>
<name>A0A2G1BSN3_9FLAO</name>
<reference evidence="4 5" key="1">
    <citation type="journal article" date="2016" name="Nat. Commun.">
        <title>Microbial interactions lead to rapid micro-scale successions on model marine particles.</title>
        <authorList>
            <person name="Datta M.S."/>
            <person name="Sliwerska E."/>
            <person name="Gore J."/>
            <person name="Polz M.F."/>
            <person name="Cordero O.X."/>
        </authorList>
    </citation>
    <scope>NUCLEOTIDE SEQUENCE [LARGE SCALE GENOMIC DNA]</scope>
    <source>
        <strain evidence="4 5">4G03</strain>
    </source>
</reference>
<comment type="caution">
    <text evidence="4">The sequence shown here is derived from an EMBL/GenBank/DDBJ whole genome shotgun (WGS) entry which is preliminary data.</text>
</comment>
<dbReference type="PANTHER" id="PTHR43420">
    <property type="entry name" value="ACETYLTRANSFERASE"/>
    <property type="match status" value="1"/>
</dbReference>
<accession>A0A2G1BSN3</accession>
<protein>
    <submittedName>
        <fullName evidence="4">GNAT family N-acetyltransferase</fullName>
    </submittedName>
</protein>
<dbReference type="InterPro" id="IPR050680">
    <property type="entry name" value="YpeA/RimI_acetyltransf"/>
</dbReference>
<dbReference type="AlphaFoldDB" id="A0A2G1BSN3"/>
<dbReference type="InterPro" id="IPR016181">
    <property type="entry name" value="Acyl_CoA_acyltransferase"/>
</dbReference>